<protein>
    <submittedName>
        <fullName evidence="2">Uncharacterized protein</fullName>
    </submittedName>
</protein>
<proteinExistence type="predicted"/>
<feature type="region of interest" description="Disordered" evidence="1">
    <location>
        <begin position="164"/>
        <end position="186"/>
    </location>
</feature>
<evidence type="ECO:0000313" key="2">
    <source>
        <dbReference type="EMBL" id="CAL4951590.1"/>
    </source>
</evidence>
<dbReference type="EMBL" id="OZ075127">
    <property type="protein sequence ID" value="CAL4951590.1"/>
    <property type="molecule type" value="Genomic_DNA"/>
</dbReference>
<feature type="region of interest" description="Disordered" evidence="1">
    <location>
        <begin position="35"/>
        <end position="61"/>
    </location>
</feature>
<accession>A0ABC8YZW0</accession>
<feature type="region of interest" description="Disordered" evidence="1">
    <location>
        <begin position="205"/>
        <end position="230"/>
    </location>
</feature>
<dbReference type="AlphaFoldDB" id="A0ABC8YZW0"/>
<sequence length="264" mass="28526">MLITILQKIEQQSRTNERSSSDDTDLVVAEMHGNLLERGDVSHREGVEQGDAGDGRHGRHRQVVRHRVRHDALHEPFRSPCAACGRGNLPGAWRGVLERNLHLATAVRTHRAARVRHVDGTAASVGAGAATETGATETAPTGGVAAFEVALWQLSRRRRWQAEEGAVGGARRRREDGGAEERVLGGAGQDVGGVELVDAGVEVGDAPDHGVLADQLDGGGDREREDGEEEVDHFLARLREQHALRPRVDQELHAQRRGGGCHTS</sequence>
<evidence type="ECO:0000256" key="1">
    <source>
        <dbReference type="SAM" id="MobiDB-lite"/>
    </source>
</evidence>
<feature type="region of interest" description="Disordered" evidence="1">
    <location>
        <begin position="245"/>
        <end position="264"/>
    </location>
</feature>
<reference evidence="2 3" key="2">
    <citation type="submission" date="2024-10" db="EMBL/GenBank/DDBJ databases">
        <authorList>
            <person name="Ryan C."/>
        </authorList>
    </citation>
    <scope>NUCLEOTIDE SEQUENCE [LARGE SCALE GENOMIC DNA]</scope>
</reference>
<reference evidence="3" key="1">
    <citation type="submission" date="2024-06" db="EMBL/GenBank/DDBJ databases">
        <authorList>
            <person name="Ryan C."/>
        </authorList>
    </citation>
    <scope>NUCLEOTIDE SEQUENCE [LARGE SCALE GENOMIC DNA]</scope>
</reference>
<feature type="compositionally biased region" description="Basic and acidic residues" evidence="1">
    <location>
        <begin position="35"/>
        <end position="47"/>
    </location>
</feature>
<organism evidence="2 3">
    <name type="scientific">Urochloa decumbens</name>
    <dbReference type="NCBI Taxonomy" id="240449"/>
    <lineage>
        <taxon>Eukaryota</taxon>
        <taxon>Viridiplantae</taxon>
        <taxon>Streptophyta</taxon>
        <taxon>Embryophyta</taxon>
        <taxon>Tracheophyta</taxon>
        <taxon>Spermatophyta</taxon>
        <taxon>Magnoliopsida</taxon>
        <taxon>Liliopsida</taxon>
        <taxon>Poales</taxon>
        <taxon>Poaceae</taxon>
        <taxon>PACMAD clade</taxon>
        <taxon>Panicoideae</taxon>
        <taxon>Panicodae</taxon>
        <taxon>Paniceae</taxon>
        <taxon>Melinidinae</taxon>
        <taxon>Urochloa</taxon>
    </lineage>
</organism>
<gene>
    <name evidence="2" type="ORF">URODEC1_LOCUS39007</name>
</gene>
<dbReference type="Proteomes" id="UP001497457">
    <property type="component" value="Chromosome 17b"/>
</dbReference>
<evidence type="ECO:0000313" key="3">
    <source>
        <dbReference type="Proteomes" id="UP001497457"/>
    </source>
</evidence>
<name>A0ABC8YZW0_9POAL</name>
<keyword evidence="3" id="KW-1185">Reference proteome</keyword>
<feature type="compositionally biased region" description="Basic and acidic residues" evidence="1">
    <location>
        <begin position="173"/>
        <end position="183"/>
    </location>
</feature>
<feature type="compositionally biased region" description="Basic and acidic residues" evidence="1">
    <location>
        <begin position="245"/>
        <end position="254"/>
    </location>
</feature>